<organism evidence="9 10">
    <name type="scientific">Mucor lusitanicus CBS 277.49</name>
    <dbReference type="NCBI Taxonomy" id="747725"/>
    <lineage>
        <taxon>Eukaryota</taxon>
        <taxon>Fungi</taxon>
        <taxon>Fungi incertae sedis</taxon>
        <taxon>Mucoromycota</taxon>
        <taxon>Mucoromycotina</taxon>
        <taxon>Mucoromycetes</taxon>
        <taxon>Mucorales</taxon>
        <taxon>Mucorineae</taxon>
        <taxon>Mucoraceae</taxon>
        <taxon>Mucor</taxon>
    </lineage>
</organism>
<dbReference type="SMART" id="SM00129">
    <property type="entry name" value="KISc"/>
    <property type="match status" value="1"/>
</dbReference>
<comment type="caution">
    <text evidence="6">Lacks conserved residue(s) required for the propagation of feature annotation.</text>
</comment>
<dbReference type="GO" id="GO:0007052">
    <property type="term" value="P:mitotic spindle organization"/>
    <property type="evidence" value="ECO:0007669"/>
    <property type="project" value="TreeGrafter"/>
</dbReference>
<evidence type="ECO:0000256" key="4">
    <source>
        <dbReference type="ARBA" id="ARBA00022840"/>
    </source>
</evidence>
<evidence type="ECO:0000256" key="3">
    <source>
        <dbReference type="ARBA" id="ARBA00022741"/>
    </source>
</evidence>
<name>A0A168J4E0_MUCCL</name>
<dbReference type="GO" id="GO:0007018">
    <property type="term" value="P:microtubule-based movement"/>
    <property type="evidence" value="ECO:0007669"/>
    <property type="project" value="InterPro"/>
</dbReference>
<keyword evidence="5" id="KW-0175">Coiled coil</keyword>
<keyword evidence="4 7" id="KW-0067">ATP-binding</keyword>
<dbReference type="InterPro" id="IPR027640">
    <property type="entry name" value="Kinesin-like_fam"/>
</dbReference>
<dbReference type="InterPro" id="IPR036961">
    <property type="entry name" value="Kinesin_motor_dom_sf"/>
</dbReference>
<feature type="non-terminal residue" evidence="9">
    <location>
        <position position="315"/>
    </location>
</feature>
<keyword evidence="7" id="KW-0505">Motor protein</keyword>
<reference evidence="9 10" key="1">
    <citation type="submission" date="2015-06" db="EMBL/GenBank/DDBJ databases">
        <title>Expansion of signal transduction pathways in fungi by whole-genome duplication.</title>
        <authorList>
            <consortium name="DOE Joint Genome Institute"/>
            <person name="Corrochano L.M."/>
            <person name="Kuo A."/>
            <person name="Marcet-Houben M."/>
            <person name="Polaino S."/>
            <person name="Salamov A."/>
            <person name="Villalobos J.M."/>
            <person name="Alvarez M.I."/>
            <person name="Avalos J."/>
            <person name="Benito E.P."/>
            <person name="Benoit I."/>
            <person name="Burger G."/>
            <person name="Camino L.P."/>
            <person name="Canovas D."/>
            <person name="Cerda-Olmedo E."/>
            <person name="Cheng J.-F."/>
            <person name="Dominguez A."/>
            <person name="Elias M."/>
            <person name="Eslava A.P."/>
            <person name="Glaser F."/>
            <person name="Grimwood J."/>
            <person name="Gutierrez G."/>
            <person name="Heitman J."/>
            <person name="Henrissat B."/>
            <person name="Iturriaga E.A."/>
            <person name="Lang B.F."/>
            <person name="Lavin J.L."/>
            <person name="Lee S."/>
            <person name="Li W."/>
            <person name="Lindquist E."/>
            <person name="Lopez-Garcia S."/>
            <person name="Luque E.M."/>
            <person name="Marcos A.T."/>
            <person name="Martin J."/>
            <person name="Mccluskey K."/>
            <person name="Medina H.R."/>
            <person name="Miralles-Duran A."/>
            <person name="Miyazaki A."/>
            <person name="Munoz-Torres E."/>
            <person name="Oguiza J.A."/>
            <person name="Ohm R."/>
            <person name="Olmedo M."/>
            <person name="Orejas M."/>
            <person name="Ortiz-Castellanos L."/>
            <person name="Pisabarro A.G."/>
            <person name="Rodriguez-Romero J."/>
            <person name="Ruiz-Herrera J."/>
            <person name="Ruiz-Vazquez R."/>
            <person name="Sanz C."/>
            <person name="Schackwitz W."/>
            <person name="Schmutz J."/>
            <person name="Shahriari M."/>
            <person name="Shelest E."/>
            <person name="Silva-Franco F."/>
            <person name="Soanes D."/>
            <person name="Syed K."/>
            <person name="Tagua V.G."/>
            <person name="Talbot N.J."/>
            <person name="Thon M."/>
            <person name="De Vries R.P."/>
            <person name="Wiebenga A."/>
            <person name="Yadav J.S."/>
            <person name="Braun E.L."/>
            <person name="Baker S."/>
            <person name="Garre V."/>
            <person name="Horwitz B."/>
            <person name="Torres-Martinez S."/>
            <person name="Idnurm A."/>
            <person name="Herrera-Estrella A."/>
            <person name="Gabaldon T."/>
            <person name="Grigoriev I.V."/>
        </authorList>
    </citation>
    <scope>NUCLEOTIDE SEQUENCE [LARGE SCALE GENOMIC DNA]</scope>
    <source>
        <strain evidence="9 10">CBS 277.49</strain>
    </source>
</reference>
<keyword evidence="10" id="KW-1185">Reference proteome</keyword>
<dbReference type="InterPro" id="IPR019821">
    <property type="entry name" value="Kinesin_motor_CS"/>
</dbReference>
<evidence type="ECO:0000313" key="9">
    <source>
        <dbReference type="EMBL" id="OAD00733.1"/>
    </source>
</evidence>
<dbReference type="GO" id="GO:0003777">
    <property type="term" value="F:microtubule motor activity"/>
    <property type="evidence" value="ECO:0007669"/>
    <property type="project" value="InterPro"/>
</dbReference>
<evidence type="ECO:0000256" key="5">
    <source>
        <dbReference type="ARBA" id="ARBA00023054"/>
    </source>
</evidence>
<keyword evidence="2" id="KW-0963">Cytoplasm</keyword>
<keyword evidence="7" id="KW-0493">Microtubule</keyword>
<dbReference type="VEuPathDB" id="FungiDB:MUCCIDRAFT_119769"/>
<dbReference type="GO" id="GO:0005874">
    <property type="term" value="C:microtubule"/>
    <property type="evidence" value="ECO:0007669"/>
    <property type="project" value="UniProtKB-KW"/>
</dbReference>
<dbReference type="GO" id="GO:0005524">
    <property type="term" value="F:ATP binding"/>
    <property type="evidence" value="ECO:0007669"/>
    <property type="project" value="UniProtKB-KW"/>
</dbReference>
<dbReference type="PANTHER" id="PTHR47969">
    <property type="entry name" value="CHROMOSOME-ASSOCIATED KINESIN KIF4A-RELATED"/>
    <property type="match status" value="1"/>
</dbReference>
<comment type="similarity">
    <text evidence="6 7">Belongs to the TRAFAC class myosin-kinesin ATPase superfamily. Kinesin family.</text>
</comment>
<comment type="subcellular location">
    <subcellularLocation>
        <location evidence="1">Cytoplasm</location>
    </subcellularLocation>
</comment>
<gene>
    <name evidence="9" type="ORF">MUCCIDRAFT_119769</name>
</gene>
<dbReference type="STRING" id="747725.A0A168J4E0"/>
<dbReference type="Gene3D" id="3.40.850.10">
    <property type="entry name" value="Kinesin motor domain"/>
    <property type="match status" value="1"/>
</dbReference>
<dbReference type="Proteomes" id="UP000077051">
    <property type="component" value="Unassembled WGS sequence"/>
</dbReference>
<dbReference type="Pfam" id="PF00225">
    <property type="entry name" value="Kinesin"/>
    <property type="match status" value="1"/>
</dbReference>
<dbReference type="SUPFAM" id="SSF52540">
    <property type="entry name" value="P-loop containing nucleoside triphosphate hydrolases"/>
    <property type="match status" value="1"/>
</dbReference>
<dbReference type="PROSITE" id="PS00411">
    <property type="entry name" value="KINESIN_MOTOR_1"/>
    <property type="match status" value="1"/>
</dbReference>
<dbReference type="InterPro" id="IPR027417">
    <property type="entry name" value="P-loop_NTPase"/>
</dbReference>
<dbReference type="EMBL" id="AMYB01000006">
    <property type="protein sequence ID" value="OAD00733.1"/>
    <property type="molecule type" value="Genomic_DNA"/>
</dbReference>
<evidence type="ECO:0000256" key="1">
    <source>
        <dbReference type="ARBA" id="ARBA00004496"/>
    </source>
</evidence>
<evidence type="ECO:0000256" key="2">
    <source>
        <dbReference type="ARBA" id="ARBA00022490"/>
    </source>
</evidence>
<evidence type="ECO:0000256" key="7">
    <source>
        <dbReference type="RuleBase" id="RU000394"/>
    </source>
</evidence>
<dbReference type="AlphaFoldDB" id="A0A168J4E0"/>
<dbReference type="InterPro" id="IPR001752">
    <property type="entry name" value="Kinesin_motor_dom"/>
</dbReference>
<dbReference type="PROSITE" id="PS50067">
    <property type="entry name" value="KINESIN_MOTOR_2"/>
    <property type="match status" value="1"/>
</dbReference>
<accession>A0A168J4E0</accession>
<dbReference type="OrthoDB" id="3176171at2759"/>
<comment type="caution">
    <text evidence="9">The sequence shown here is derived from an EMBL/GenBank/DDBJ whole genome shotgun (WGS) entry which is preliminary data.</text>
</comment>
<evidence type="ECO:0000259" key="8">
    <source>
        <dbReference type="PROSITE" id="PS50067"/>
    </source>
</evidence>
<proteinExistence type="inferred from homology"/>
<protein>
    <recommendedName>
        <fullName evidence="7">Kinesin-like protein</fullName>
    </recommendedName>
</protein>
<sequence>RSFTFDFVFPPETSQQQLYESSIVPLVDRFTEGYWIIMQSKDGMLSKNRQTGSGKTYSMGTGIDQASEQGIIPRFAHSLFERMLDFESKGSNHAFQLYASFLELYNEDIHDLLITAELNHQQQHEHPTVREDVDGKIYWAGIREERIYSVEDLMRCLKNGSQKRTTGSTEMNTSSSRSHAIFSIMLKQQITHHDNATSRLVSKFHFVDLAGSERLKRTHAMGDRQKEGIFINGGLLALGNVISALGDDSNRKPQHVPYRDSKLTRLLQDSLGGNSHTLMLACVSASSSDYTETLNTLKYANRARNIQNRVQVNQD</sequence>
<dbReference type="PRINTS" id="PR00380">
    <property type="entry name" value="KINESINHEAVY"/>
</dbReference>
<feature type="non-terminal residue" evidence="9">
    <location>
        <position position="1"/>
    </location>
</feature>
<dbReference type="GO" id="GO:0051231">
    <property type="term" value="P:spindle elongation"/>
    <property type="evidence" value="ECO:0007669"/>
    <property type="project" value="TreeGrafter"/>
</dbReference>
<dbReference type="GO" id="GO:0005875">
    <property type="term" value="C:microtubule associated complex"/>
    <property type="evidence" value="ECO:0007669"/>
    <property type="project" value="TreeGrafter"/>
</dbReference>
<dbReference type="PANTHER" id="PTHR47969:SF15">
    <property type="entry name" value="CHROMOSOME-ASSOCIATED KINESIN KIF4A-RELATED"/>
    <property type="match status" value="1"/>
</dbReference>
<dbReference type="GO" id="GO:0008017">
    <property type="term" value="F:microtubule binding"/>
    <property type="evidence" value="ECO:0007669"/>
    <property type="project" value="InterPro"/>
</dbReference>
<dbReference type="GO" id="GO:0005737">
    <property type="term" value="C:cytoplasm"/>
    <property type="evidence" value="ECO:0007669"/>
    <property type="project" value="UniProtKB-SubCell"/>
</dbReference>
<evidence type="ECO:0000256" key="6">
    <source>
        <dbReference type="PROSITE-ProRule" id="PRU00283"/>
    </source>
</evidence>
<feature type="domain" description="Kinesin motor" evidence="8">
    <location>
        <begin position="1"/>
        <end position="306"/>
    </location>
</feature>
<evidence type="ECO:0000313" key="10">
    <source>
        <dbReference type="Proteomes" id="UP000077051"/>
    </source>
</evidence>
<keyword evidence="3 7" id="KW-0547">Nucleotide-binding</keyword>